<feature type="compositionally biased region" description="Polar residues" evidence="1">
    <location>
        <begin position="487"/>
        <end position="505"/>
    </location>
</feature>
<dbReference type="GO" id="GO:0031123">
    <property type="term" value="P:RNA 3'-end processing"/>
    <property type="evidence" value="ECO:0007669"/>
    <property type="project" value="TreeGrafter"/>
</dbReference>
<dbReference type="GeneID" id="34623346"/>
<dbReference type="Gene3D" id="1.10.1410.10">
    <property type="match status" value="1"/>
</dbReference>
<feature type="compositionally biased region" description="Low complexity" evidence="1">
    <location>
        <begin position="510"/>
        <end position="519"/>
    </location>
</feature>
<reference evidence="3" key="1">
    <citation type="submission" date="2025-08" db="UniProtKB">
        <authorList>
            <consortium name="RefSeq"/>
        </authorList>
    </citation>
    <scope>IDENTIFICATION</scope>
</reference>
<sequence>MPWMTARCVFGLEAAARDPKTPQYSGKREKKGAPSLNPCAAENNAVHRAAAAAAAAAPAAAAAAAAGTNAAMIASQTARAAAAAAASLPRQVPCSSRSEWLSPRVRALRGDLQEQPCRWHASHLTGSTAAAGACAALSKGAGGFSPQQQPLQLGSRWIFTDAAPWAKSGILHMQGRGHKYPLYLDAHQAVIPHPAKRQRGGEDAAFCSTRCLVVADGVGGWESSGVDAGLYSKELVKRIAAAVDEGGEAAVYPLIAMKKAFLATHAVGSWPSSKTIVARSEFQCHAFNFPLQLGTGSKDLPEHSHLLTAPTEPGDILFVATDGCCFVPAGVWDNLFDEQVLEQLASQPDPARAASRIARLCARLSQSPKWDSPFATKERELLGVLPRHSGGKPDDISVVIGVVRRNKGVAAAAPSPCRCCCSESEAACNTELHFHRNVRGPRLWHVQPPFRAATPAAAAAPSAPPISAAVTPTFRVTPWNDSQLRRLQQTASGVATESGGSSSLDCTGVATNSSTNATTTHDEGSSSNSSRDRNTTATNDEGSSSNSSGDTNTTTTSSIYEDILSFPLVLPRDVYTARCSDAIAAALTEELLQLQQQLQPPNAAHLNSLSSFLLQLQQVLRHQQQLRGVSVAGFGSCVSGVWTAAADIDLACDISVNNLLGIINSRLVGVYVHLEPRLRTLCLSLKHWARSRCMNSRAEGTLSSFSLTLMAIRFLQLQKLLPLLQDLAQQEQQQQVYIQGVDCRFCCDPRVLQQQMEQLYLEHTEDRAAAAARLPGPSAGELLLRFFRFYSQEYKGEPIAIRSVPASPSCTYTSSSSFLHVDNPFEVGKDVSNVQKHQVPKILFEFKRAHRMLGQGAPFARVCGG</sequence>
<dbReference type="SUPFAM" id="SSF81606">
    <property type="entry name" value="PP2C-like"/>
    <property type="match status" value="1"/>
</dbReference>
<feature type="compositionally biased region" description="Basic and acidic residues" evidence="1">
    <location>
        <begin position="520"/>
        <end position="534"/>
    </location>
</feature>
<dbReference type="AlphaFoldDB" id="A0A6P6RV79"/>
<name>A0A6P6RV79_9EIME</name>
<proteinExistence type="predicted"/>
<keyword evidence="2" id="KW-1185">Reference proteome</keyword>
<evidence type="ECO:0000256" key="1">
    <source>
        <dbReference type="SAM" id="MobiDB-lite"/>
    </source>
</evidence>
<accession>A0A6P6RV79</accession>
<evidence type="ECO:0000313" key="2">
    <source>
        <dbReference type="Proteomes" id="UP000515125"/>
    </source>
</evidence>
<evidence type="ECO:0000313" key="3">
    <source>
        <dbReference type="RefSeq" id="XP_026191404.1"/>
    </source>
</evidence>
<dbReference type="RefSeq" id="XP_026191404.1">
    <property type="nucleotide sequence ID" value="XM_026335619.1"/>
</dbReference>
<feature type="compositionally biased region" description="Low complexity" evidence="1">
    <location>
        <begin position="535"/>
        <end position="554"/>
    </location>
</feature>
<dbReference type="PANTHER" id="PTHR12271">
    <property type="entry name" value="POLY A POLYMERASE CID PAP -RELATED"/>
    <property type="match status" value="1"/>
</dbReference>
<dbReference type="InterPro" id="IPR043519">
    <property type="entry name" value="NT_sf"/>
</dbReference>
<dbReference type="PANTHER" id="PTHR12271:SF40">
    <property type="entry name" value="POLY(A) RNA POLYMERASE GLD2"/>
    <property type="match status" value="1"/>
</dbReference>
<protein>
    <submittedName>
        <fullName evidence="3">Uncharacterized protein LOC34623346</fullName>
    </submittedName>
</protein>
<gene>
    <name evidence="3" type="primary">LOC34623346</name>
</gene>
<feature type="region of interest" description="Disordered" evidence="1">
    <location>
        <begin position="487"/>
        <end position="554"/>
    </location>
</feature>
<dbReference type="SUPFAM" id="SSF81631">
    <property type="entry name" value="PAP/OAS1 substrate-binding domain"/>
    <property type="match status" value="1"/>
</dbReference>
<dbReference type="Proteomes" id="UP000515125">
    <property type="component" value="Unplaced"/>
</dbReference>
<dbReference type="GO" id="GO:0016779">
    <property type="term" value="F:nucleotidyltransferase activity"/>
    <property type="evidence" value="ECO:0007669"/>
    <property type="project" value="TreeGrafter"/>
</dbReference>
<dbReference type="InterPro" id="IPR036457">
    <property type="entry name" value="PPM-type-like_dom_sf"/>
</dbReference>
<dbReference type="SUPFAM" id="SSF81301">
    <property type="entry name" value="Nucleotidyltransferase"/>
    <property type="match status" value="1"/>
</dbReference>
<dbReference type="OrthoDB" id="60843at2759"/>
<organism evidence="2 3">
    <name type="scientific">Cyclospora cayetanensis</name>
    <dbReference type="NCBI Taxonomy" id="88456"/>
    <lineage>
        <taxon>Eukaryota</taxon>
        <taxon>Sar</taxon>
        <taxon>Alveolata</taxon>
        <taxon>Apicomplexa</taxon>
        <taxon>Conoidasida</taxon>
        <taxon>Coccidia</taxon>
        <taxon>Eucoccidiorida</taxon>
        <taxon>Eimeriorina</taxon>
        <taxon>Eimeriidae</taxon>
        <taxon>Cyclospora</taxon>
    </lineage>
</organism>